<evidence type="ECO:0000313" key="1">
    <source>
        <dbReference type="Proteomes" id="UP000515180"/>
    </source>
</evidence>
<protein>
    <submittedName>
        <fullName evidence="2">Uncharacterized protein LOC112213505</fullName>
    </submittedName>
</protein>
<dbReference type="KEGG" id="bim:112213505"/>
<dbReference type="AlphaFoldDB" id="A0A6P6FGL0"/>
<sequence>MKIGAEIERTHMIRMRDKNTIIVATMKSIEEKMRIIKEQSKLGKEVYTDDDLTRKERELQQQIRRITRLRREKGEDVRIEYKELKIENRWYRCNENEERLEEERKRGEEQ</sequence>
<dbReference type="Proteomes" id="UP000515180">
    <property type="component" value="Unplaced"/>
</dbReference>
<organism evidence="1 2">
    <name type="scientific">Bombus impatiens</name>
    <name type="common">Bumblebee</name>
    <dbReference type="NCBI Taxonomy" id="132113"/>
    <lineage>
        <taxon>Eukaryota</taxon>
        <taxon>Metazoa</taxon>
        <taxon>Ecdysozoa</taxon>
        <taxon>Arthropoda</taxon>
        <taxon>Hexapoda</taxon>
        <taxon>Insecta</taxon>
        <taxon>Pterygota</taxon>
        <taxon>Neoptera</taxon>
        <taxon>Endopterygota</taxon>
        <taxon>Hymenoptera</taxon>
        <taxon>Apocrita</taxon>
        <taxon>Aculeata</taxon>
        <taxon>Apoidea</taxon>
        <taxon>Anthophila</taxon>
        <taxon>Apidae</taxon>
        <taxon>Bombus</taxon>
        <taxon>Pyrobombus</taxon>
    </lineage>
</organism>
<keyword evidence="1" id="KW-1185">Reference proteome</keyword>
<dbReference type="RefSeq" id="XP_024226045.1">
    <property type="nucleotide sequence ID" value="XM_024370277.2"/>
</dbReference>
<dbReference type="GeneID" id="112213505"/>
<name>A0A6P6FGL0_BOMIM</name>
<accession>A0A6P6FGL0</accession>
<reference evidence="2" key="1">
    <citation type="submission" date="2025-08" db="UniProtKB">
        <authorList>
            <consortium name="RefSeq"/>
        </authorList>
    </citation>
    <scope>IDENTIFICATION</scope>
</reference>
<proteinExistence type="predicted"/>
<evidence type="ECO:0000313" key="2">
    <source>
        <dbReference type="RefSeq" id="XP_024226045.1"/>
    </source>
</evidence>
<gene>
    <name evidence="2" type="primary">LOC112213505</name>
</gene>
<dbReference type="OrthoDB" id="7701442at2759"/>